<sequence length="71" mass="7615">MAVSAQKQGKTPAPAGLRMLSLMPSPSSNTRPGPRGTIKLLPIDELNKGKFGMISGLYLKDKHKDFPSHGL</sequence>
<feature type="compositionally biased region" description="Low complexity" evidence="1">
    <location>
        <begin position="19"/>
        <end position="28"/>
    </location>
</feature>
<organism evidence="2 3">
    <name type="scientific">Tanacetum coccineum</name>
    <dbReference type="NCBI Taxonomy" id="301880"/>
    <lineage>
        <taxon>Eukaryota</taxon>
        <taxon>Viridiplantae</taxon>
        <taxon>Streptophyta</taxon>
        <taxon>Embryophyta</taxon>
        <taxon>Tracheophyta</taxon>
        <taxon>Spermatophyta</taxon>
        <taxon>Magnoliopsida</taxon>
        <taxon>eudicotyledons</taxon>
        <taxon>Gunneridae</taxon>
        <taxon>Pentapetalae</taxon>
        <taxon>asterids</taxon>
        <taxon>campanulids</taxon>
        <taxon>Asterales</taxon>
        <taxon>Asteraceae</taxon>
        <taxon>Asteroideae</taxon>
        <taxon>Anthemideae</taxon>
        <taxon>Anthemidinae</taxon>
        <taxon>Tanacetum</taxon>
    </lineage>
</organism>
<keyword evidence="3" id="KW-1185">Reference proteome</keyword>
<gene>
    <name evidence="2" type="ORF">Tco_1032124</name>
</gene>
<dbReference type="Proteomes" id="UP001151760">
    <property type="component" value="Unassembled WGS sequence"/>
</dbReference>
<protein>
    <submittedName>
        <fullName evidence="2">Uncharacterized protein</fullName>
    </submittedName>
</protein>
<evidence type="ECO:0000256" key="1">
    <source>
        <dbReference type="SAM" id="MobiDB-lite"/>
    </source>
</evidence>
<proteinExistence type="predicted"/>
<dbReference type="EMBL" id="BQNB010018296">
    <property type="protein sequence ID" value="GJT72838.1"/>
    <property type="molecule type" value="Genomic_DNA"/>
</dbReference>
<evidence type="ECO:0000313" key="3">
    <source>
        <dbReference type="Proteomes" id="UP001151760"/>
    </source>
</evidence>
<reference evidence="2" key="2">
    <citation type="submission" date="2022-01" db="EMBL/GenBank/DDBJ databases">
        <authorList>
            <person name="Yamashiro T."/>
            <person name="Shiraishi A."/>
            <person name="Satake H."/>
            <person name="Nakayama K."/>
        </authorList>
    </citation>
    <scope>NUCLEOTIDE SEQUENCE</scope>
</reference>
<evidence type="ECO:0000313" key="2">
    <source>
        <dbReference type="EMBL" id="GJT72838.1"/>
    </source>
</evidence>
<name>A0ABQ5GAZ0_9ASTR</name>
<feature type="region of interest" description="Disordered" evidence="1">
    <location>
        <begin position="1"/>
        <end position="37"/>
    </location>
</feature>
<reference evidence="2" key="1">
    <citation type="journal article" date="2022" name="Int. J. Mol. Sci.">
        <title>Draft Genome of Tanacetum Coccineum: Genomic Comparison of Closely Related Tanacetum-Family Plants.</title>
        <authorList>
            <person name="Yamashiro T."/>
            <person name="Shiraishi A."/>
            <person name="Nakayama K."/>
            <person name="Satake H."/>
        </authorList>
    </citation>
    <scope>NUCLEOTIDE SEQUENCE</scope>
</reference>
<comment type="caution">
    <text evidence="2">The sequence shown here is derived from an EMBL/GenBank/DDBJ whole genome shotgun (WGS) entry which is preliminary data.</text>
</comment>
<accession>A0ABQ5GAZ0</accession>